<feature type="domain" description="Peptidase S9 prolyl oligopeptidase catalytic" evidence="1">
    <location>
        <begin position="130"/>
        <end position="267"/>
    </location>
</feature>
<dbReference type="EMBL" id="JBBXMP010000075">
    <property type="protein sequence ID" value="KAL0063713.1"/>
    <property type="molecule type" value="Genomic_DNA"/>
</dbReference>
<proteinExistence type="predicted"/>
<evidence type="ECO:0000313" key="2">
    <source>
        <dbReference type="EMBL" id="KAL0063713.1"/>
    </source>
</evidence>
<dbReference type="Proteomes" id="UP001437256">
    <property type="component" value="Unassembled WGS sequence"/>
</dbReference>
<dbReference type="Pfam" id="PF00326">
    <property type="entry name" value="Peptidase_S9"/>
    <property type="match status" value="1"/>
</dbReference>
<dbReference type="InterPro" id="IPR001375">
    <property type="entry name" value="Peptidase_S9_cat"/>
</dbReference>
<name>A0ABR2ZQL9_9AGAR</name>
<dbReference type="PANTHER" id="PTHR47381:SF3">
    <property type="entry name" value="ALPHA_BETA-HYDROLASES SUPERFAMILY PROTEIN"/>
    <property type="match status" value="1"/>
</dbReference>
<dbReference type="InterPro" id="IPR029058">
    <property type="entry name" value="AB_hydrolase_fold"/>
</dbReference>
<reference evidence="2 3" key="1">
    <citation type="submission" date="2024-05" db="EMBL/GenBank/DDBJ databases">
        <title>A draft genome resource for the thread blight pathogen Marasmius tenuissimus strain MS-2.</title>
        <authorList>
            <person name="Yulfo-Soto G.E."/>
            <person name="Baruah I.K."/>
            <person name="Amoako-Attah I."/>
            <person name="Bukari Y."/>
            <person name="Meinhardt L.W."/>
            <person name="Bailey B.A."/>
            <person name="Cohen S.P."/>
        </authorList>
    </citation>
    <scope>NUCLEOTIDE SEQUENCE [LARGE SCALE GENOMIC DNA]</scope>
    <source>
        <strain evidence="2 3">MS-2</strain>
    </source>
</reference>
<organism evidence="2 3">
    <name type="scientific">Marasmius tenuissimus</name>
    <dbReference type="NCBI Taxonomy" id="585030"/>
    <lineage>
        <taxon>Eukaryota</taxon>
        <taxon>Fungi</taxon>
        <taxon>Dikarya</taxon>
        <taxon>Basidiomycota</taxon>
        <taxon>Agaricomycotina</taxon>
        <taxon>Agaricomycetes</taxon>
        <taxon>Agaricomycetidae</taxon>
        <taxon>Agaricales</taxon>
        <taxon>Marasmiineae</taxon>
        <taxon>Marasmiaceae</taxon>
        <taxon>Marasmius</taxon>
    </lineage>
</organism>
<sequence length="284" mass="31402">MHTQSFVVGGLPVNVHSASDSLGKSVVVCFLLHGRKSSAANVLPNVEEILKGCSQATKQLLLVTFDHRNHGHRLVDAKANEGWSKDPDKSNPRHAIDMYSIQAGTARDITYLIDFLPPYLFPQGNVSILEWGVAGISLGGHSTWISLSQESRLSFGVPIIGCPDFLLLMTERAERFGISLEGTNLPDSIIRIIREFDPVTTPYHRADSSNPFWGKRILVLSGGSDELVPWRASERFVKDLKVGEKGILSSFVQPEAGHEFTKEMEQRMIEFLVADVLDRPTAPL</sequence>
<comment type="caution">
    <text evidence="2">The sequence shown here is derived from an EMBL/GenBank/DDBJ whole genome shotgun (WGS) entry which is preliminary data.</text>
</comment>
<keyword evidence="3" id="KW-1185">Reference proteome</keyword>
<dbReference type="Gene3D" id="3.40.50.1820">
    <property type="entry name" value="alpha/beta hydrolase"/>
    <property type="match status" value="1"/>
</dbReference>
<protein>
    <recommendedName>
        <fullName evidence="1">Peptidase S9 prolyl oligopeptidase catalytic domain-containing protein</fullName>
    </recommendedName>
</protein>
<accession>A0ABR2ZQL9</accession>
<gene>
    <name evidence="2" type="ORF">AAF712_009405</name>
</gene>
<evidence type="ECO:0000259" key="1">
    <source>
        <dbReference type="Pfam" id="PF00326"/>
    </source>
</evidence>
<dbReference type="PANTHER" id="PTHR47381">
    <property type="entry name" value="ALPHA/BETA-HYDROLASES SUPERFAMILY PROTEIN"/>
    <property type="match status" value="1"/>
</dbReference>
<evidence type="ECO:0000313" key="3">
    <source>
        <dbReference type="Proteomes" id="UP001437256"/>
    </source>
</evidence>
<dbReference type="SUPFAM" id="SSF53474">
    <property type="entry name" value="alpha/beta-Hydrolases"/>
    <property type="match status" value="1"/>
</dbReference>